<organism evidence="1 2">
    <name type="scientific">Cupriavidus basilensis</name>
    <dbReference type="NCBI Taxonomy" id="68895"/>
    <lineage>
        <taxon>Bacteria</taxon>
        <taxon>Pseudomonadati</taxon>
        <taxon>Pseudomonadota</taxon>
        <taxon>Betaproteobacteria</taxon>
        <taxon>Burkholderiales</taxon>
        <taxon>Burkholderiaceae</taxon>
        <taxon>Cupriavidus</taxon>
    </lineage>
</organism>
<accession>A0ABT6AML3</accession>
<comment type="caution">
    <text evidence="1">The sequence shown here is derived from an EMBL/GenBank/DDBJ whole genome shotgun (WGS) entry which is preliminary data.</text>
</comment>
<gene>
    <name evidence="1" type="ORF">P3W85_11395</name>
</gene>
<dbReference type="RefSeq" id="WP_276264867.1">
    <property type="nucleotide sequence ID" value="NZ_JARJLM010000193.1"/>
</dbReference>
<dbReference type="InterPro" id="IPR021945">
    <property type="entry name" value="DUF3562"/>
</dbReference>
<name>A0ABT6AML3_9BURK</name>
<dbReference type="EMBL" id="JARJLM010000193">
    <property type="protein sequence ID" value="MDF3833547.1"/>
    <property type="molecule type" value="Genomic_DNA"/>
</dbReference>
<protein>
    <submittedName>
        <fullName evidence="1">DUF3562 domain-containing protein</fullName>
    </submittedName>
</protein>
<reference evidence="1 2" key="1">
    <citation type="submission" date="2023-03" db="EMBL/GenBank/DDBJ databases">
        <title>Draft assemblies of triclosan tolerant bacteria isolated from returned activated sludge.</title>
        <authorList>
            <person name="Van Hamelsveld S."/>
        </authorList>
    </citation>
    <scope>NUCLEOTIDE SEQUENCE [LARGE SCALE GENOMIC DNA]</scope>
    <source>
        <strain evidence="1 2">GW210010_S58</strain>
    </source>
</reference>
<sequence>MNTDSHAGLIARLAHAVQVSTKEAEAAFYDALQTLSTGARVENYLTLFAVRRAADEIRARQRSNPVDPL</sequence>
<dbReference type="Pfam" id="PF12085">
    <property type="entry name" value="DUF3562"/>
    <property type="match status" value="1"/>
</dbReference>
<evidence type="ECO:0000313" key="1">
    <source>
        <dbReference type="EMBL" id="MDF3833547.1"/>
    </source>
</evidence>
<keyword evidence="2" id="KW-1185">Reference proteome</keyword>
<evidence type="ECO:0000313" key="2">
    <source>
        <dbReference type="Proteomes" id="UP001216674"/>
    </source>
</evidence>
<dbReference type="Proteomes" id="UP001216674">
    <property type="component" value="Unassembled WGS sequence"/>
</dbReference>
<proteinExistence type="predicted"/>